<dbReference type="InterPro" id="IPR029787">
    <property type="entry name" value="Nucleotide_cyclase"/>
</dbReference>
<dbReference type="PANTHER" id="PTHR44757:SF2">
    <property type="entry name" value="BIOFILM ARCHITECTURE MAINTENANCE PROTEIN MBAA"/>
    <property type="match status" value="1"/>
</dbReference>
<feature type="domain" description="EAL" evidence="2">
    <location>
        <begin position="411"/>
        <end position="664"/>
    </location>
</feature>
<dbReference type="NCBIfam" id="TIGR00254">
    <property type="entry name" value="GGDEF"/>
    <property type="match status" value="1"/>
</dbReference>
<dbReference type="PROSITE" id="PS50883">
    <property type="entry name" value="EAL"/>
    <property type="match status" value="1"/>
</dbReference>
<feature type="transmembrane region" description="Helical" evidence="1">
    <location>
        <begin position="77"/>
        <end position="101"/>
    </location>
</feature>
<evidence type="ECO:0000259" key="2">
    <source>
        <dbReference type="PROSITE" id="PS50883"/>
    </source>
</evidence>
<name>A0A1H7A2H2_9MICO</name>
<dbReference type="InterPro" id="IPR000160">
    <property type="entry name" value="GGDEF_dom"/>
</dbReference>
<dbReference type="eggNOG" id="COG5001">
    <property type="taxonomic scope" value="Bacteria"/>
</dbReference>
<dbReference type="SMART" id="SM00267">
    <property type="entry name" value="GGDEF"/>
    <property type="match status" value="1"/>
</dbReference>
<feature type="transmembrane region" description="Helical" evidence="1">
    <location>
        <begin position="113"/>
        <end position="131"/>
    </location>
</feature>
<proteinExistence type="predicted"/>
<keyword evidence="1" id="KW-0472">Membrane</keyword>
<dbReference type="CDD" id="cd01948">
    <property type="entry name" value="EAL"/>
    <property type="match status" value="1"/>
</dbReference>
<dbReference type="CDD" id="cd01949">
    <property type="entry name" value="GGDEF"/>
    <property type="match status" value="1"/>
</dbReference>
<dbReference type="AlphaFoldDB" id="A0A1H7A2H2"/>
<organism evidence="4 5">
    <name type="scientific">Demequina mangrovi</name>
    <dbReference type="NCBI Taxonomy" id="1043493"/>
    <lineage>
        <taxon>Bacteria</taxon>
        <taxon>Bacillati</taxon>
        <taxon>Actinomycetota</taxon>
        <taxon>Actinomycetes</taxon>
        <taxon>Micrococcales</taxon>
        <taxon>Demequinaceae</taxon>
        <taxon>Demequina</taxon>
    </lineage>
</organism>
<evidence type="ECO:0000313" key="5">
    <source>
        <dbReference type="Proteomes" id="UP000183315"/>
    </source>
</evidence>
<protein>
    <submittedName>
        <fullName evidence="4">Diguanylate cyclase (GGDEF) domain-containing protein</fullName>
    </submittedName>
</protein>
<keyword evidence="1" id="KW-1133">Transmembrane helix</keyword>
<dbReference type="InterPro" id="IPR035919">
    <property type="entry name" value="EAL_sf"/>
</dbReference>
<feature type="transmembrane region" description="Helical" evidence="1">
    <location>
        <begin position="151"/>
        <end position="177"/>
    </location>
</feature>
<evidence type="ECO:0000256" key="1">
    <source>
        <dbReference type="SAM" id="Phobius"/>
    </source>
</evidence>
<dbReference type="InterPro" id="IPR001633">
    <property type="entry name" value="EAL_dom"/>
</dbReference>
<dbReference type="RefSeq" id="WP_052405808.1">
    <property type="nucleotide sequence ID" value="NZ_BBLU01000007.1"/>
</dbReference>
<sequence length="697" mass="74111">MPVTRLTRLDLYVAVVAVMGIGTLVASALATPWEIVTSVAPAGAVVFLLAVSIPGELKPIILRVNGRESRSLGTSTPAVLALLPIAGAVIAMIAHVAAGLVLAVRRRSDARRILFNTGQNVLTVLVAAALYSGLTGTPLLEPTRDIGAGDVAALLVAGVASVVANHLLVCGAVALSTSRSFWPLVARDLRFLVVTQLVLLSVAGVAVGVAPHNPVSLVLLVVPLFAAHVFASTGARHAHDARHDRLTGLGNRAQFRDELEDALDYAARRDEEGPGLVLVDLDHFKDFNDTLGHPVGDAILREIATRLVASLPEQASVHRLGGDEFAVVVRDGVDGTERVARTLLDSFTTPVLVDTLELLVRGSAGVAVAPRHGADEAALMKNADIALYHAKLERDRVSTYSPDFAVNTVERLQLIVDLRTALEERRLHVEYQPQIDLTTGATVGVEALARWRHPEHGPVGPDEFVPLAENSGLIFGLTELVLDIALADLARWRAGCTDVRLAVNLSARHLADLSIVAMVSNSLARHDVPASALVLEVTETAIFSDPVRADKVLRALRDLGVAIAIDDYGTGNASLSYLRRVEVDELKIDRAFVSRMSEDPRDRIIVRSTVELALGLGLRVVAEGIEDEATGAAIGALGDVIGQGYHYSRPVVAGEICARLAREDHAEIMANPEKTLALSATSRQDVARPTPPGLSDN</sequence>
<feature type="domain" description="GGDEF" evidence="3">
    <location>
        <begin position="272"/>
        <end position="402"/>
    </location>
</feature>
<keyword evidence="5" id="KW-1185">Reference proteome</keyword>
<reference evidence="5" key="1">
    <citation type="submission" date="2016-10" db="EMBL/GenBank/DDBJ databases">
        <authorList>
            <person name="Varghese N."/>
        </authorList>
    </citation>
    <scope>NUCLEOTIDE SEQUENCE [LARGE SCALE GENOMIC DNA]</scope>
    <source>
        <strain evidence="5">DSM 24868</strain>
    </source>
</reference>
<dbReference type="Gene3D" id="3.30.70.270">
    <property type="match status" value="1"/>
</dbReference>
<evidence type="ECO:0000259" key="3">
    <source>
        <dbReference type="PROSITE" id="PS50887"/>
    </source>
</evidence>
<evidence type="ECO:0000313" key="4">
    <source>
        <dbReference type="EMBL" id="SEJ59771.1"/>
    </source>
</evidence>
<keyword evidence="1" id="KW-0812">Transmembrane</keyword>
<dbReference type="PANTHER" id="PTHR44757">
    <property type="entry name" value="DIGUANYLATE CYCLASE DGCP"/>
    <property type="match status" value="1"/>
</dbReference>
<dbReference type="SMART" id="SM00052">
    <property type="entry name" value="EAL"/>
    <property type="match status" value="1"/>
</dbReference>
<dbReference type="EMBL" id="FNZI01000005">
    <property type="protein sequence ID" value="SEJ59771.1"/>
    <property type="molecule type" value="Genomic_DNA"/>
</dbReference>
<dbReference type="InterPro" id="IPR052155">
    <property type="entry name" value="Biofilm_reg_signaling"/>
</dbReference>
<dbReference type="OrthoDB" id="23692at2"/>
<dbReference type="Pfam" id="PF00563">
    <property type="entry name" value="EAL"/>
    <property type="match status" value="1"/>
</dbReference>
<dbReference type="PROSITE" id="PS50887">
    <property type="entry name" value="GGDEF"/>
    <property type="match status" value="1"/>
</dbReference>
<dbReference type="InterPro" id="IPR043128">
    <property type="entry name" value="Rev_trsase/Diguanyl_cyclase"/>
</dbReference>
<feature type="transmembrane region" description="Helical" evidence="1">
    <location>
        <begin position="189"/>
        <end position="209"/>
    </location>
</feature>
<dbReference type="Pfam" id="PF00990">
    <property type="entry name" value="GGDEF"/>
    <property type="match status" value="1"/>
</dbReference>
<dbReference type="Gene3D" id="3.20.20.450">
    <property type="entry name" value="EAL domain"/>
    <property type="match status" value="1"/>
</dbReference>
<gene>
    <name evidence="4" type="ORF">SAMN05421637_2374</name>
</gene>
<accession>A0A1H7A2H2</accession>
<dbReference type="STRING" id="1043493.SAMN05421637_2374"/>
<dbReference type="SUPFAM" id="SSF141868">
    <property type="entry name" value="EAL domain-like"/>
    <property type="match status" value="1"/>
</dbReference>
<dbReference type="Proteomes" id="UP000183315">
    <property type="component" value="Unassembled WGS sequence"/>
</dbReference>
<dbReference type="SUPFAM" id="SSF55073">
    <property type="entry name" value="Nucleotide cyclase"/>
    <property type="match status" value="1"/>
</dbReference>
<feature type="transmembrane region" description="Helical" evidence="1">
    <location>
        <begin position="12"/>
        <end position="31"/>
    </location>
</feature>